<dbReference type="InterPro" id="IPR051201">
    <property type="entry name" value="Chloro_Bact_Ser_Proteases"/>
</dbReference>
<keyword evidence="1" id="KW-0645">Protease</keyword>
<sequence>MQPSLSGVSNDDSFGAPSPAASNPPGFPPTAPPAPTPAPPVSAPRSKGLGAFAVVLIAALTSLIVGAVAGLGGYVIGREVDSAASGGQSAVQSLPQASAESPVRAPDSIAGIVTSVLPSVVSIIAEGKTESGSGSGFVLRSDGYILTNNHVVSLVKNGGDITVVFSNGDEVPGKVVGTNVSYDLAVIKVDRDDLPPIALGNSKAARVGDAVIAIGAPLGLEGTVTSGIVSAVDRVVTAGGTDDLSYINAIQTDAAINPGNSGGPLLDAAGRVIGINSAIASLATNGEPGSIGLGFAIPVNSAKRIAEELIATGASSTPAIGVSLDTSYSDRGAKVREVTSGGPSEKAGLEVGDVITRVGERLINDATELVVAVRSYAPGDEVEVVFERDGKGKTIKITLGALPNND</sequence>
<feature type="domain" description="PDZ" evidence="5">
    <location>
        <begin position="309"/>
        <end position="390"/>
    </location>
</feature>
<evidence type="ECO:0000259" key="5">
    <source>
        <dbReference type="PROSITE" id="PS50106"/>
    </source>
</evidence>
<feature type="compositionally biased region" description="Pro residues" evidence="3">
    <location>
        <begin position="25"/>
        <end position="42"/>
    </location>
</feature>
<dbReference type="Pfam" id="PF13365">
    <property type="entry name" value="Trypsin_2"/>
    <property type="match status" value="1"/>
</dbReference>
<keyword evidence="2" id="KW-0378">Hydrolase</keyword>
<dbReference type="SUPFAM" id="SSF50156">
    <property type="entry name" value="PDZ domain-like"/>
    <property type="match status" value="1"/>
</dbReference>
<protein>
    <submittedName>
        <fullName evidence="6">Unannotated protein</fullName>
    </submittedName>
</protein>
<proteinExistence type="predicted"/>
<dbReference type="InterPro" id="IPR036034">
    <property type="entry name" value="PDZ_sf"/>
</dbReference>
<accession>A0A6J7L2I4</accession>
<dbReference type="GO" id="GO:0004252">
    <property type="term" value="F:serine-type endopeptidase activity"/>
    <property type="evidence" value="ECO:0007669"/>
    <property type="project" value="InterPro"/>
</dbReference>
<gene>
    <name evidence="6" type="ORF">UFOPK3772_02203</name>
</gene>
<keyword evidence="4" id="KW-1133">Transmembrane helix</keyword>
<dbReference type="GO" id="GO:0006508">
    <property type="term" value="P:proteolysis"/>
    <property type="evidence" value="ECO:0007669"/>
    <property type="project" value="UniProtKB-KW"/>
</dbReference>
<dbReference type="Pfam" id="PF13180">
    <property type="entry name" value="PDZ_2"/>
    <property type="match status" value="1"/>
</dbReference>
<dbReference type="InterPro" id="IPR001940">
    <property type="entry name" value="Peptidase_S1C"/>
</dbReference>
<evidence type="ECO:0000256" key="2">
    <source>
        <dbReference type="ARBA" id="ARBA00022801"/>
    </source>
</evidence>
<evidence type="ECO:0000256" key="1">
    <source>
        <dbReference type="ARBA" id="ARBA00022670"/>
    </source>
</evidence>
<feature type="transmembrane region" description="Helical" evidence="4">
    <location>
        <begin position="49"/>
        <end position="76"/>
    </location>
</feature>
<dbReference type="PROSITE" id="PS50106">
    <property type="entry name" value="PDZ"/>
    <property type="match status" value="1"/>
</dbReference>
<evidence type="ECO:0000256" key="3">
    <source>
        <dbReference type="SAM" id="MobiDB-lite"/>
    </source>
</evidence>
<keyword evidence="4" id="KW-0472">Membrane</keyword>
<feature type="region of interest" description="Disordered" evidence="3">
    <location>
        <begin position="1"/>
        <end position="43"/>
    </location>
</feature>
<evidence type="ECO:0000256" key="4">
    <source>
        <dbReference type="SAM" id="Phobius"/>
    </source>
</evidence>
<dbReference type="PANTHER" id="PTHR43343">
    <property type="entry name" value="PEPTIDASE S12"/>
    <property type="match status" value="1"/>
</dbReference>
<dbReference type="SMART" id="SM00228">
    <property type="entry name" value="PDZ"/>
    <property type="match status" value="1"/>
</dbReference>
<feature type="compositionally biased region" description="Low complexity" evidence="3">
    <location>
        <begin position="13"/>
        <end position="24"/>
    </location>
</feature>
<organism evidence="6">
    <name type="scientific">freshwater metagenome</name>
    <dbReference type="NCBI Taxonomy" id="449393"/>
    <lineage>
        <taxon>unclassified sequences</taxon>
        <taxon>metagenomes</taxon>
        <taxon>ecological metagenomes</taxon>
    </lineage>
</organism>
<dbReference type="InterPro" id="IPR009003">
    <property type="entry name" value="Peptidase_S1_PA"/>
</dbReference>
<feature type="compositionally biased region" description="Polar residues" evidence="3">
    <location>
        <begin position="1"/>
        <end position="12"/>
    </location>
</feature>
<keyword evidence="4" id="KW-0812">Transmembrane</keyword>
<dbReference type="EMBL" id="CAFBNE010000077">
    <property type="protein sequence ID" value="CAB4961002.1"/>
    <property type="molecule type" value="Genomic_DNA"/>
</dbReference>
<dbReference type="PRINTS" id="PR00834">
    <property type="entry name" value="PROTEASES2C"/>
</dbReference>
<dbReference type="AlphaFoldDB" id="A0A6J7L2I4"/>
<evidence type="ECO:0000313" key="6">
    <source>
        <dbReference type="EMBL" id="CAB4961002.1"/>
    </source>
</evidence>
<dbReference type="InterPro" id="IPR001478">
    <property type="entry name" value="PDZ"/>
</dbReference>
<dbReference type="Gene3D" id="2.30.42.10">
    <property type="match status" value="1"/>
</dbReference>
<dbReference type="PANTHER" id="PTHR43343:SF3">
    <property type="entry name" value="PROTEASE DO-LIKE 8, CHLOROPLASTIC"/>
    <property type="match status" value="1"/>
</dbReference>
<name>A0A6J7L2I4_9ZZZZ</name>
<dbReference type="Gene3D" id="2.40.10.120">
    <property type="match status" value="1"/>
</dbReference>
<dbReference type="SUPFAM" id="SSF50494">
    <property type="entry name" value="Trypsin-like serine proteases"/>
    <property type="match status" value="1"/>
</dbReference>
<reference evidence="6" key="1">
    <citation type="submission" date="2020-05" db="EMBL/GenBank/DDBJ databases">
        <authorList>
            <person name="Chiriac C."/>
            <person name="Salcher M."/>
            <person name="Ghai R."/>
            <person name="Kavagutti S V."/>
        </authorList>
    </citation>
    <scope>NUCLEOTIDE SEQUENCE</scope>
</reference>